<name>A0ABU5YDI2_9FLAO</name>
<sequence length="130" mass="15347">MDILEIEKIIKNFLNLSFIGLSFKFPVYTEGDFYIIGVDYEDKIGVNHNSNHSVYSLSESTLFINSSLNQLIDCLLFFTKNFDFQEEYSDTLRLEKLKTIKRHFLKIDTPCLDQNTWWSYILEQVEEGIL</sequence>
<dbReference type="EMBL" id="JAYKBV010000013">
    <property type="protein sequence ID" value="MEB3040994.1"/>
    <property type="molecule type" value="Genomic_DNA"/>
</dbReference>
<evidence type="ECO:0000313" key="2">
    <source>
        <dbReference type="Proteomes" id="UP001324270"/>
    </source>
</evidence>
<gene>
    <name evidence="1" type="ORF">VJJ49_09885</name>
</gene>
<dbReference type="RefSeq" id="WP_313992640.1">
    <property type="nucleotide sequence ID" value="NZ_JAYKBV010000013.1"/>
</dbReference>
<comment type="caution">
    <text evidence="1">The sequence shown here is derived from an EMBL/GenBank/DDBJ whole genome shotgun (WGS) entry which is preliminary data.</text>
</comment>
<keyword evidence="2" id="KW-1185">Reference proteome</keyword>
<proteinExistence type="predicted"/>
<reference evidence="1 2" key="1">
    <citation type="submission" date="2023-12" db="EMBL/GenBank/DDBJ databases">
        <title>Genomic sequences of Capnocytophaga and Parvimonas strains.</title>
        <authorList>
            <person name="Watt R.M."/>
            <person name="Wang M."/>
            <person name="Yang T."/>
            <person name="Tong W.M."/>
        </authorList>
    </citation>
    <scope>NUCLEOTIDE SEQUENCE [LARGE SCALE GENOMIC DNA]</scope>
    <source>
        <strain evidence="1 2">CCUG 13156</strain>
    </source>
</reference>
<protein>
    <submittedName>
        <fullName evidence="1">Immunity protein</fullName>
    </submittedName>
</protein>
<accession>A0ABU5YDI2</accession>
<organism evidence="1 2">
    <name type="scientific">Capnocytophaga gingivalis</name>
    <dbReference type="NCBI Taxonomy" id="1017"/>
    <lineage>
        <taxon>Bacteria</taxon>
        <taxon>Pseudomonadati</taxon>
        <taxon>Bacteroidota</taxon>
        <taxon>Flavobacteriia</taxon>
        <taxon>Flavobacteriales</taxon>
        <taxon>Flavobacteriaceae</taxon>
        <taxon>Capnocytophaga</taxon>
    </lineage>
</organism>
<evidence type="ECO:0000313" key="1">
    <source>
        <dbReference type="EMBL" id="MEB3040994.1"/>
    </source>
</evidence>
<dbReference type="Proteomes" id="UP001324270">
    <property type="component" value="Unassembled WGS sequence"/>
</dbReference>